<evidence type="ECO:0000313" key="3">
    <source>
        <dbReference type="Proteomes" id="UP001248819"/>
    </source>
</evidence>
<evidence type="ECO:0000256" key="1">
    <source>
        <dbReference type="SAM" id="SignalP"/>
    </source>
</evidence>
<feature type="signal peptide" evidence="1">
    <location>
        <begin position="1"/>
        <end position="23"/>
    </location>
</feature>
<reference evidence="2 3" key="1">
    <citation type="submission" date="2023-09" db="EMBL/GenBank/DDBJ databases">
        <authorList>
            <person name="Rey-Velasco X."/>
        </authorList>
    </citation>
    <scope>NUCLEOTIDE SEQUENCE [LARGE SCALE GENOMIC DNA]</scope>
    <source>
        <strain evidence="2 3">F297</strain>
    </source>
</reference>
<proteinExistence type="predicted"/>
<sequence>MKRINVLMLMFVFCIGSVLTVNAKTVIEDPNAVKVEIQELLKDHNLELEEDVVTNVLFTVNNDRELVVLFIDCKNENVKAYIRSRLNYKKIEGSMDTEFDKFVMPVRIKA</sequence>
<gene>
    <name evidence="2" type="ORF">RM529_11905</name>
</gene>
<accession>A0ABU3CWX6</accession>
<name>A0ABU3CWX6_9FLAO</name>
<organism evidence="2 3">
    <name type="scientific">Autumnicola edwardsiae</name>
    <dbReference type="NCBI Taxonomy" id="3075594"/>
    <lineage>
        <taxon>Bacteria</taxon>
        <taxon>Pseudomonadati</taxon>
        <taxon>Bacteroidota</taxon>
        <taxon>Flavobacteriia</taxon>
        <taxon>Flavobacteriales</taxon>
        <taxon>Flavobacteriaceae</taxon>
        <taxon>Autumnicola</taxon>
    </lineage>
</organism>
<keyword evidence="3" id="KW-1185">Reference proteome</keyword>
<feature type="chain" id="PRO_5046707563" evidence="1">
    <location>
        <begin position="24"/>
        <end position="110"/>
    </location>
</feature>
<keyword evidence="1" id="KW-0732">Signal</keyword>
<dbReference type="RefSeq" id="WP_311485014.1">
    <property type="nucleotide sequence ID" value="NZ_JAVRHP010000064.1"/>
</dbReference>
<dbReference type="EMBL" id="JAVRHP010000064">
    <property type="protein sequence ID" value="MDT0650858.1"/>
    <property type="molecule type" value="Genomic_DNA"/>
</dbReference>
<evidence type="ECO:0000313" key="2">
    <source>
        <dbReference type="EMBL" id="MDT0650858.1"/>
    </source>
</evidence>
<protein>
    <submittedName>
        <fullName evidence="2">Uncharacterized protein</fullName>
    </submittedName>
</protein>
<comment type="caution">
    <text evidence="2">The sequence shown here is derived from an EMBL/GenBank/DDBJ whole genome shotgun (WGS) entry which is preliminary data.</text>
</comment>
<dbReference type="Proteomes" id="UP001248819">
    <property type="component" value="Unassembled WGS sequence"/>
</dbReference>